<gene>
    <name evidence="2" type="ORF">A3A77_02190</name>
</gene>
<proteinExistence type="predicted"/>
<dbReference type="Proteomes" id="UP000178659">
    <property type="component" value="Unassembled WGS sequence"/>
</dbReference>
<reference evidence="2 3" key="1">
    <citation type="journal article" date="2016" name="Nat. Commun.">
        <title>Thousands of microbial genomes shed light on interconnected biogeochemical processes in an aquifer system.</title>
        <authorList>
            <person name="Anantharaman K."/>
            <person name="Brown C.T."/>
            <person name="Hug L.A."/>
            <person name="Sharon I."/>
            <person name="Castelle C.J."/>
            <person name="Probst A.J."/>
            <person name="Thomas B.C."/>
            <person name="Singh A."/>
            <person name="Wilkins M.J."/>
            <person name="Karaoz U."/>
            <person name="Brodie E.L."/>
            <person name="Williams K.H."/>
            <person name="Hubbard S.S."/>
            <person name="Banfield J.F."/>
        </authorList>
    </citation>
    <scope>NUCLEOTIDE SEQUENCE [LARGE SCALE GENOMIC DNA]</scope>
</reference>
<sequence>MSNPCTRCGNERIVSKTWQQVIESYGRTSTVIHTEYVCIDSKCQKIVEQQLVAQKEKRESIENQRKIDKENRAKHAAAARR</sequence>
<dbReference type="AlphaFoldDB" id="A0A1G1VGC0"/>
<organism evidence="2 3">
    <name type="scientific">Candidatus Blackburnbacteria bacterium RIFCSPLOWO2_01_FULL_40_20</name>
    <dbReference type="NCBI Taxonomy" id="1797519"/>
    <lineage>
        <taxon>Bacteria</taxon>
        <taxon>Candidatus Blackburniibacteriota</taxon>
    </lineage>
</organism>
<evidence type="ECO:0000313" key="3">
    <source>
        <dbReference type="Proteomes" id="UP000178659"/>
    </source>
</evidence>
<comment type="caution">
    <text evidence="2">The sequence shown here is derived from an EMBL/GenBank/DDBJ whole genome shotgun (WGS) entry which is preliminary data.</text>
</comment>
<accession>A0A1G1VGC0</accession>
<protein>
    <submittedName>
        <fullName evidence="2">Uncharacterized protein</fullName>
    </submittedName>
</protein>
<feature type="compositionally biased region" description="Basic and acidic residues" evidence="1">
    <location>
        <begin position="54"/>
        <end position="73"/>
    </location>
</feature>
<name>A0A1G1VGC0_9BACT</name>
<evidence type="ECO:0000256" key="1">
    <source>
        <dbReference type="SAM" id="MobiDB-lite"/>
    </source>
</evidence>
<feature type="region of interest" description="Disordered" evidence="1">
    <location>
        <begin position="54"/>
        <end position="81"/>
    </location>
</feature>
<evidence type="ECO:0000313" key="2">
    <source>
        <dbReference type="EMBL" id="OGY14262.1"/>
    </source>
</evidence>
<dbReference type="EMBL" id="MHCC01000001">
    <property type="protein sequence ID" value="OGY14262.1"/>
    <property type="molecule type" value="Genomic_DNA"/>
</dbReference>